<evidence type="ECO:0000313" key="1">
    <source>
        <dbReference type="EMBL" id="GAI98770.1"/>
    </source>
</evidence>
<name>X1UFW8_9ZZZZ</name>
<proteinExistence type="predicted"/>
<gene>
    <name evidence="1" type="ORF">S12H4_33479</name>
</gene>
<dbReference type="EMBL" id="BARW01019730">
    <property type="protein sequence ID" value="GAI98770.1"/>
    <property type="molecule type" value="Genomic_DNA"/>
</dbReference>
<protein>
    <submittedName>
        <fullName evidence="1">Uncharacterized protein</fullName>
    </submittedName>
</protein>
<organism evidence="1">
    <name type="scientific">marine sediment metagenome</name>
    <dbReference type="NCBI Taxonomy" id="412755"/>
    <lineage>
        <taxon>unclassified sequences</taxon>
        <taxon>metagenomes</taxon>
        <taxon>ecological metagenomes</taxon>
    </lineage>
</organism>
<dbReference type="AlphaFoldDB" id="X1UFW8"/>
<accession>X1UFW8</accession>
<feature type="non-terminal residue" evidence="1">
    <location>
        <position position="1"/>
    </location>
</feature>
<sequence>TGVSLFYHRDVKKFISFYRGVKDGLLNSQSNAKHYIK</sequence>
<reference evidence="1" key="1">
    <citation type="journal article" date="2014" name="Front. Microbiol.">
        <title>High frequency of phylogenetically diverse reductive dehalogenase-homologous genes in deep subseafloor sedimentary metagenomes.</title>
        <authorList>
            <person name="Kawai M."/>
            <person name="Futagami T."/>
            <person name="Toyoda A."/>
            <person name="Takaki Y."/>
            <person name="Nishi S."/>
            <person name="Hori S."/>
            <person name="Arai W."/>
            <person name="Tsubouchi T."/>
            <person name="Morono Y."/>
            <person name="Uchiyama I."/>
            <person name="Ito T."/>
            <person name="Fujiyama A."/>
            <person name="Inagaki F."/>
            <person name="Takami H."/>
        </authorList>
    </citation>
    <scope>NUCLEOTIDE SEQUENCE</scope>
    <source>
        <strain evidence="1">Expedition CK06-06</strain>
    </source>
</reference>
<comment type="caution">
    <text evidence="1">The sequence shown here is derived from an EMBL/GenBank/DDBJ whole genome shotgun (WGS) entry which is preliminary data.</text>
</comment>